<dbReference type="InterPro" id="IPR012929">
    <property type="entry name" value="Nucleoprot-TPR/MLP1-2_dom"/>
</dbReference>
<dbReference type="PANTHER" id="PTHR18898">
    <property type="entry name" value="NUCLEOPROTEIN TPR-RELATED"/>
    <property type="match status" value="1"/>
</dbReference>
<keyword evidence="4" id="KW-1185">Reference proteome</keyword>
<protein>
    <recommendedName>
        <fullName evidence="2">Nucleoprotein TPR/MLP1-2 domain-containing protein</fullName>
    </recommendedName>
</protein>
<dbReference type="PANTHER" id="PTHR18898:SF2">
    <property type="entry name" value="NUCLEOPROTEIN TPR"/>
    <property type="match status" value="1"/>
</dbReference>
<dbReference type="GO" id="GO:0006606">
    <property type="term" value="P:protein import into nucleus"/>
    <property type="evidence" value="ECO:0007669"/>
    <property type="project" value="InterPro"/>
</dbReference>
<proteinExistence type="predicted"/>
<dbReference type="OrthoDB" id="343070at2759"/>
<evidence type="ECO:0000256" key="1">
    <source>
        <dbReference type="SAM" id="MobiDB-lite"/>
    </source>
</evidence>
<feature type="region of interest" description="Disordered" evidence="1">
    <location>
        <begin position="107"/>
        <end position="146"/>
    </location>
</feature>
<reference evidence="3 4" key="1">
    <citation type="journal article" date="2019" name="Nat. Ecol. Evol.">
        <title>Megaphylogeny resolves global patterns of mushroom evolution.</title>
        <authorList>
            <person name="Varga T."/>
            <person name="Krizsan K."/>
            <person name="Foldi C."/>
            <person name="Dima B."/>
            <person name="Sanchez-Garcia M."/>
            <person name="Sanchez-Ramirez S."/>
            <person name="Szollosi G.J."/>
            <person name="Szarkandi J.G."/>
            <person name="Papp V."/>
            <person name="Albert L."/>
            <person name="Andreopoulos W."/>
            <person name="Angelini C."/>
            <person name="Antonin V."/>
            <person name="Barry K.W."/>
            <person name="Bougher N.L."/>
            <person name="Buchanan P."/>
            <person name="Buyck B."/>
            <person name="Bense V."/>
            <person name="Catcheside P."/>
            <person name="Chovatia M."/>
            <person name="Cooper J."/>
            <person name="Damon W."/>
            <person name="Desjardin D."/>
            <person name="Finy P."/>
            <person name="Geml J."/>
            <person name="Haridas S."/>
            <person name="Hughes K."/>
            <person name="Justo A."/>
            <person name="Karasinski D."/>
            <person name="Kautmanova I."/>
            <person name="Kiss B."/>
            <person name="Kocsube S."/>
            <person name="Kotiranta H."/>
            <person name="LaButti K.M."/>
            <person name="Lechner B.E."/>
            <person name="Liimatainen K."/>
            <person name="Lipzen A."/>
            <person name="Lukacs Z."/>
            <person name="Mihaltcheva S."/>
            <person name="Morgado L.N."/>
            <person name="Niskanen T."/>
            <person name="Noordeloos M.E."/>
            <person name="Ohm R.A."/>
            <person name="Ortiz-Santana B."/>
            <person name="Ovrebo C."/>
            <person name="Racz N."/>
            <person name="Riley R."/>
            <person name="Savchenko A."/>
            <person name="Shiryaev A."/>
            <person name="Soop K."/>
            <person name="Spirin V."/>
            <person name="Szebenyi C."/>
            <person name="Tomsovsky M."/>
            <person name="Tulloss R.E."/>
            <person name="Uehling J."/>
            <person name="Grigoriev I.V."/>
            <person name="Vagvolgyi C."/>
            <person name="Papp T."/>
            <person name="Martin F.M."/>
            <person name="Miettinen O."/>
            <person name="Hibbett D.S."/>
            <person name="Nagy L.G."/>
        </authorList>
    </citation>
    <scope>NUCLEOTIDE SEQUENCE [LARGE SCALE GENOMIC DNA]</scope>
    <source>
        <strain evidence="3 4">CBS 121175</strain>
    </source>
</reference>
<accession>A0A5C3KWS0</accession>
<dbReference type="Gene3D" id="1.20.58.60">
    <property type="match status" value="1"/>
</dbReference>
<feature type="domain" description="Nucleoprotein TPR/MLP1-2" evidence="2">
    <location>
        <begin position="3"/>
        <end position="117"/>
    </location>
</feature>
<dbReference type="STRING" id="230819.A0A5C3KWS0"/>
<evidence type="ECO:0000259" key="2">
    <source>
        <dbReference type="Pfam" id="PF07926"/>
    </source>
</evidence>
<name>A0A5C3KWS0_COPMA</name>
<organism evidence="3 4">
    <name type="scientific">Coprinopsis marcescibilis</name>
    <name type="common">Agaric fungus</name>
    <name type="synonym">Psathyrella marcescibilis</name>
    <dbReference type="NCBI Taxonomy" id="230819"/>
    <lineage>
        <taxon>Eukaryota</taxon>
        <taxon>Fungi</taxon>
        <taxon>Dikarya</taxon>
        <taxon>Basidiomycota</taxon>
        <taxon>Agaricomycotina</taxon>
        <taxon>Agaricomycetes</taxon>
        <taxon>Agaricomycetidae</taxon>
        <taxon>Agaricales</taxon>
        <taxon>Agaricineae</taxon>
        <taxon>Psathyrellaceae</taxon>
        <taxon>Coprinopsis</taxon>
    </lineage>
</organism>
<evidence type="ECO:0000313" key="3">
    <source>
        <dbReference type="EMBL" id="TFK24986.1"/>
    </source>
</evidence>
<dbReference type="Proteomes" id="UP000307440">
    <property type="component" value="Unassembled WGS sequence"/>
</dbReference>
<evidence type="ECO:0000313" key="4">
    <source>
        <dbReference type="Proteomes" id="UP000307440"/>
    </source>
</evidence>
<dbReference type="GO" id="GO:0006406">
    <property type="term" value="P:mRNA export from nucleus"/>
    <property type="evidence" value="ECO:0007669"/>
    <property type="project" value="TreeGrafter"/>
</dbReference>
<sequence length="269" mass="30356">MTTSEKNLENDRSFREHEVRNLEDRAKAAEERYSHEVVSHADSIKLVEQLRRDLSAAQAKVRECQTASDTAISKLTASEQSWSQQKDTLQREISDLKSRCDDLSSQNSTLHKHLESVSSQAARITQAAMDPSGSPSGEDDTSEDTETKLAELRKVISWLRNEKDIADKKDVVSQGEVARLKAHIERLSHSLEEARTTISEVCKSVVDSVRHTYSPFRNANVRSKALLPLLNMPNFSRELTSSTSFVTVTLIFVLNAKYTRRRLGNLKQN</sequence>
<dbReference type="GO" id="GO:0017056">
    <property type="term" value="F:structural constituent of nuclear pore"/>
    <property type="evidence" value="ECO:0007669"/>
    <property type="project" value="TreeGrafter"/>
</dbReference>
<feature type="region of interest" description="Disordered" evidence="1">
    <location>
        <begin position="1"/>
        <end position="36"/>
    </location>
</feature>
<dbReference type="Pfam" id="PF07926">
    <property type="entry name" value="TPR_MLP1_2"/>
    <property type="match status" value="1"/>
</dbReference>
<dbReference type="EMBL" id="ML210192">
    <property type="protein sequence ID" value="TFK24986.1"/>
    <property type="molecule type" value="Genomic_DNA"/>
</dbReference>
<gene>
    <name evidence="3" type="ORF">FA15DRAFT_384127</name>
</gene>
<dbReference type="AlphaFoldDB" id="A0A5C3KWS0"/>
<dbReference type="GO" id="GO:0005643">
    <property type="term" value="C:nuclear pore"/>
    <property type="evidence" value="ECO:0007669"/>
    <property type="project" value="TreeGrafter"/>
</dbReference>